<dbReference type="Pfam" id="PF13426">
    <property type="entry name" value="PAS_9"/>
    <property type="match status" value="1"/>
</dbReference>
<dbReference type="SMART" id="SM00091">
    <property type="entry name" value="PAS"/>
    <property type="match status" value="1"/>
</dbReference>
<dbReference type="SUPFAM" id="SSF55874">
    <property type="entry name" value="ATPase domain of HSP90 chaperone/DNA topoisomerase II/histidine kinase"/>
    <property type="match status" value="1"/>
</dbReference>
<reference evidence="14" key="1">
    <citation type="submission" date="2015-06" db="EMBL/GenBank/DDBJ databases">
        <authorList>
            <person name="Hoefler B.C."/>
            <person name="Straight P.D."/>
        </authorList>
    </citation>
    <scope>NUCLEOTIDE SEQUENCE [LARGE SCALE GENOMIC DNA]</scope>
    <source>
        <strain evidence="14">DSM 25325</strain>
    </source>
</reference>
<dbReference type="InterPro" id="IPR011712">
    <property type="entry name" value="Sig_transdc_His_kin_sub3_dim/P"/>
</dbReference>
<feature type="domain" description="PAS" evidence="11">
    <location>
        <begin position="320"/>
        <end position="390"/>
    </location>
</feature>
<dbReference type="SMART" id="SM00387">
    <property type="entry name" value="HATPase_c"/>
    <property type="match status" value="1"/>
</dbReference>
<feature type="transmembrane region" description="Helical" evidence="9">
    <location>
        <begin position="281"/>
        <end position="300"/>
    </location>
</feature>
<accession>A0A0U4E741</accession>
<evidence type="ECO:0000256" key="8">
    <source>
        <dbReference type="SAM" id="Coils"/>
    </source>
</evidence>
<dbReference type="GO" id="GO:0046983">
    <property type="term" value="F:protein dimerization activity"/>
    <property type="evidence" value="ECO:0007669"/>
    <property type="project" value="InterPro"/>
</dbReference>
<dbReference type="InterPro" id="IPR050482">
    <property type="entry name" value="Sensor_HK_TwoCompSys"/>
</dbReference>
<sequence>MHKILIRWPIPIAWLVFGVSLLGTASIWLGMRTSDQRSAQRHFYGQTVLISRSLRHLLVDYQQTLRAAAIRAGTTRPTQDAWQAYDRSLGLDGSLPGLETLAFVQAEPPSQAVVSAVFPYNGDNARLLGQPLRDAAVLPREATPGVMLMLPPSPDTGGQTSRPIMRLAMPVYPAGSASLLGSPARQPASGYVYAVIRLDALLTAAAPDLLRDIDLTVQDVTASPPVTLFDSRQGSRDGLEDQADALSRSEKVAVDGRSLLLIYTTNGNFDVMQGIGWARSVLIGGVALSLLLLWSLLSLARMRIDVGLTAQRMSADLRQNESRLYGIIQSAMEAVITVDEQYNIVIFNPMAERIFLCSAMEAIGTPLNRFIPERFRNIHERHIENFGKTGVSERQMGPGRPLWGLRANGEEFPVEASISQNRDAQGKLYTVLLRDITDRQQAEQALQDSRNELARLSARIQSIREEEKMHIARELHDDLGQRLTALKMDLSMLDVMLPPDAKTLRERTAAMHELIAATVSEVRRIAADLRPVMLDDLGLTPALEWLANDFSNRYGIQTELRVHDDPADLDENTATALFRIVQEALTNVARHAKASLVTITVRCDARAWRVRVQDNGRGAGTDQLSKPKSFGLIGIRERARMLGGEMHVYSAPGEGFRLDIILPQAAVDAARASSEAPQ</sequence>
<dbReference type="Proteomes" id="UP000036700">
    <property type="component" value="Chromosome"/>
</dbReference>
<keyword evidence="8" id="KW-0175">Coiled coil</keyword>
<evidence type="ECO:0000256" key="4">
    <source>
        <dbReference type="ARBA" id="ARBA00022777"/>
    </source>
</evidence>
<dbReference type="InterPro" id="IPR036890">
    <property type="entry name" value="HATPase_C_sf"/>
</dbReference>
<dbReference type="InterPro" id="IPR000700">
    <property type="entry name" value="PAS-assoc_C"/>
</dbReference>
<evidence type="ECO:0000313" key="13">
    <source>
        <dbReference type="EMBL" id="ALX34885.1"/>
    </source>
</evidence>
<feature type="domain" description="PAC" evidence="12">
    <location>
        <begin position="398"/>
        <end position="448"/>
    </location>
</feature>
<dbReference type="NCBIfam" id="TIGR00229">
    <property type="entry name" value="sensory_box"/>
    <property type="match status" value="1"/>
</dbReference>
<dbReference type="Pfam" id="PF02518">
    <property type="entry name" value="HATPase_c"/>
    <property type="match status" value="1"/>
</dbReference>
<dbReference type="GO" id="GO:0000155">
    <property type="term" value="F:phosphorelay sensor kinase activity"/>
    <property type="evidence" value="ECO:0007669"/>
    <property type="project" value="InterPro"/>
</dbReference>
<dbReference type="Gene3D" id="1.20.5.1930">
    <property type="match status" value="1"/>
</dbReference>
<dbReference type="Pfam" id="PF07730">
    <property type="entry name" value="HisKA_3"/>
    <property type="match status" value="1"/>
</dbReference>
<keyword evidence="3 9" id="KW-0812">Transmembrane</keyword>
<name>A0A0U4E741_9BURK</name>
<dbReference type="STRING" id="445709.ABW99_07140"/>
<dbReference type="KEGG" id="ptx:ABW99_07140"/>
<evidence type="ECO:0000256" key="9">
    <source>
        <dbReference type="SAM" id="Phobius"/>
    </source>
</evidence>
<evidence type="ECO:0000259" key="10">
    <source>
        <dbReference type="PROSITE" id="PS50109"/>
    </source>
</evidence>
<evidence type="ECO:0000256" key="2">
    <source>
        <dbReference type="ARBA" id="ARBA00022679"/>
    </source>
</evidence>
<proteinExistence type="predicted"/>
<dbReference type="CDD" id="cd16917">
    <property type="entry name" value="HATPase_UhpB-NarQ-NarX-like"/>
    <property type="match status" value="1"/>
</dbReference>
<evidence type="ECO:0000256" key="1">
    <source>
        <dbReference type="ARBA" id="ARBA00004370"/>
    </source>
</evidence>
<keyword evidence="6" id="KW-0902">Two-component regulatory system</keyword>
<dbReference type="SMART" id="SM01079">
    <property type="entry name" value="CHASE"/>
    <property type="match status" value="1"/>
</dbReference>
<dbReference type="InterPro" id="IPR042240">
    <property type="entry name" value="CHASE_sf"/>
</dbReference>
<dbReference type="GO" id="GO:0016020">
    <property type="term" value="C:membrane"/>
    <property type="evidence" value="ECO:0007669"/>
    <property type="project" value="UniProtKB-SubCell"/>
</dbReference>
<dbReference type="PROSITE" id="PS50109">
    <property type="entry name" value="HIS_KIN"/>
    <property type="match status" value="1"/>
</dbReference>
<organism evidence="13 14">
    <name type="scientific">Pandoraea thiooxydans</name>
    <dbReference type="NCBI Taxonomy" id="445709"/>
    <lineage>
        <taxon>Bacteria</taxon>
        <taxon>Pseudomonadati</taxon>
        <taxon>Pseudomonadota</taxon>
        <taxon>Betaproteobacteria</taxon>
        <taxon>Burkholderiales</taxon>
        <taxon>Burkholderiaceae</taxon>
        <taxon>Pandoraea</taxon>
    </lineage>
</organism>
<protein>
    <recommendedName>
        <fullName evidence="15">Histidine kinase</fullName>
    </recommendedName>
</protein>
<dbReference type="InterPro" id="IPR005467">
    <property type="entry name" value="His_kinase_dom"/>
</dbReference>
<evidence type="ECO:0000256" key="6">
    <source>
        <dbReference type="ARBA" id="ARBA00023012"/>
    </source>
</evidence>
<dbReference type="AlphaFoldDB" id="A0A0U4E741"/>
<dbReference type="PROSITE" id="PS50112">
    <property type="entry name" value="PAS"/>
    <property type="match status" value="1"/>
</dbReference>
<keyword evidence="7 9" id="KW-0472">Membrane</keyword>
<gene>
    <name evidence="13" type="ORF">ABW99_07140</name>
</gene>
<dbReference type="PANTHER" id="PTHR24421">
    <property type="entry name" value="NITRATE/NITRITE SENSOR PROTEIN NARX-RELATED"/>
    <property type="match status" value="1"/>
</dbReference>
<comment type="subcellular location">
    <subcellularLocation>
        <location evidence="1">Membrane</location>
    </subcellularLocation>
</comment>
<dbReference type="PANTHER" id="PTHR24421:SF59">
    <property type="entry name" value="OXYGEN SENSOR HISTIDINE KINASE NREB"/>
    <property type="match status" value="1"/>
</dbReference>
<evidence type="ECO:0000256" key="5">
    <source>
        <dbReference type="ARBA" id="ARBA00022989"/>
    </source>
</evidence>
<evidence type="ECO:0000256" key="7">
    <source>
        <dbReference type="ARBA" id="ARBA00023136"/>
    </source>
</evidence>
<keyword evidence="5 9" id="KW-1133">Transmembrane helix</keyword>
<dbReference type="CDD" id="cd00130">
    <property type="entry name" value="PAS"/>
    <property type="match status" value="1"/>
</dbReference>
<feature type="domain" description="Histidine kinase" evidence="10">
    <location>
        <begin position="474"/>
        <end position="666"/>
    </location>
</feature>
<dbReference type="PROSITE" id="PS50113">
    <property type="entry name" value="PAC"/>
    <property type="match status" value="1"/>
</dbReference>
<evidence type="ECO:0000313" key="14">
    <source>
        <dbReference type="Proteomes" id="UP000036700"/>
    </source>
</evidence>
<keyword evidence="4" id="KW-0418">Kinase</keyword>
<feature type="transmembrane region" description="Helical" evidence="9">
    <location>
        <begin position="12"/>
        <end position="31"/>
    </location>
</feature>
<evidence type="ECO:0008006" key="15">
    <source>
        <dbReference type="Google" id="ProtNLM"/>
    </source>
</evidence>
<evidence type="ECO:0000256" key="3">
    <source>
        <dbReference type="ARBA" id="ARBA00022692"/>
    </source>
</evidence>
<dbReference type="InterPro" id="IPR006189">
    <property type="entry name" value="CHASE_dom"/>
</dbReference>
<dbReference type="Gene3D" id="3.30.565.10">
    <property type="entry name" value="Histidine kinase-like ATPase, C-terminal domain"/>
    <property type="match status" value="1"/>
</dbReference>
<keyword evidence="14" id="KW-1185">Reference proteome</keyword>
<dbReference type="EMBL" id="CP011568">
    <property type="protein sequence ID" value="ALX34885.1"/>
    <property type="molecule type" value="Genomic_DNA"/>
</dbReference>
<dbReference type="SUPFAM" id="SSF55785">
    <property type="entry name" value="PYP-like sensor domain (PAS domain)"/>
    <property type="match status" value="1"/>
</dbReference>
<dbReference type="InterPro" id="IPR000014">
    <property type="entry name" value="PAS"/>
</dbReference>
<evidence type="ECO:0000259" key="11">
    <source>
        <dbReference type="PROSITE" id="PS50112"/>
    </source>
</evidence>
<dbReference type="Gene3D" id="3.30.450.20">
    <property type="entry name" value="PAS domain"/>
    <property type="match status" value="1"/>
</dbReference>
<keyword evidence="2" id="KW-0808">Transferase</keyword>
<dbReference type="InterPro" id="IPR035965">
    <property type="entry name" value="PAS-like_dom_sf"/>
</dbReference>
<feature type="coiled-coil region" evidence="8">
    <location>
        <begin position="439"/>
        <end position="466"/>
    </location>
</feature>
<evidence type="ECO:0000259" key="12">
    <source>
        <dbReference type="PROSITE" id="PS50113"/>
    </source>
</evidence>
<dbReference type="Gene3D" id="3.30.450.350">
    <property type="entry name" value="CHASE domain"/>
    <property type="match status" value="1"/>
</dbReference>
<dbReference type="InterPro" id="IPR003594">
    <property type="entry name" value="HATPase_dom"/>
</dbReference>